<dbReference type="KEGG" id="cans:GP473_00870"/>
<dbReference type="AlphaFoldDB" id="A0A7G7YLS5"/>
<name>A0A7G7YLS5_9CORY</name>
<feature type="compositionally biased region" description="Polar residues" evidence="1">
    <location>
        <begin position="77"/>
        <end position="94"/>
    </location>
</feature>
<organism evidence="2 3">
    <name type="scientific">Corynebacterium anserum</name>
    <dbReference type="NCBI Taxonomy" id="2684406"/>
    <lineage>
        <taxon>Bacteria</taxon>
        <taxon>Bacillati</taxon>
        <taxon>Actinomycetota</taxon>
        <taxon>Actinomycetes</taxon>
        <taxon>Mycobacteriales</taxon>
        <taxon>Corynebacteriaceae</taxon>
        <taxon>Corynebacterium</taxon>
    </lineage>
</organism>
<feature type="compositionally biased region" description="Low complexity" evidence="1">
    <location>
        <begin position="108"/>
        <end position="120"/>
    </location>
</feature>
<evidence type="ECO:0000313" key="2">
    <source>
        <dbReference type="EMBL" id="QNH95445.1"/>
    </source>
</evidence>
<sequence length="411" mass="45079">MSTHKKNWLRRLLGEVGPFSSSGDRPDAPSGSRPDVPSGSADPSEPSASSHEPSASSHESADAHSTPNSSVPSSSPADATQSRASKSPATSQGDHVQHGHHAEENRARTAANNTRNGNTAQQSIFDPAELSDVEFYRSMRVKLQPIEQAGLTGKDDDFSPDSPVRPFSEDSVIRLSLDMPSAQAATRPQRNGGQSPLDQQPRRLREALRGASLRSQREAGHASFPLSKEHFDDRGPVEDLYRMGYRNLWQDLIDSDLHVTELSPSPQEKVWVFEGSSPYVGSSPIFLEELVQRYIPEMDMSTGLLFTMPSSAQMLVRNVTTGMELFHTIGLLATASADEYFKSADKLNPRLHLWHDGQIETISDIKLPKKGELQTEIQIKPTAYLIAQMNQGPDAPDDWMKGFGNDGPSLE</sequence>
<evidence type="ECO:0000313" key="3">
    <source>
        <dbReference type="Proteomes" id="UP000515275"/>
    </source>
</evidence>
<proteinExistence type="predicted"/>
<feature type="compositionally biased region" description="Low complexity" evidence="1">
    <location>
        <begin position="40"/>
        <end position="76"/>
    </location>
</feature>
<dbReference type="EMBL" id="CP046883">
    <property type="protein sequence ID" value="QNH95445.1"/>
    <property type="molecule type" value="Genomic_DNA"/>
</dbReference>
<protein>
    <submittedName>
        <fullName evidence="2">Uncharacterized protein</fullName>
    </submittedName>
</protein>
<feature type="region of interest" description="Disordered" evidence="1">
    <location>
        <begin position="181"/>
        <end position="201"/>
    </location>
</feature>
<feature type="region of interest" description="Disordered" evidence="1">
    <location>
        <begin position="15"/>
        <end position="126"/>
    </location>
</feature>
<keyword evidence="3" id="KW-1185">Reference proteome</keyword>
<feature type="compositionally biased region" description="Polar residues" evidence="1">
    <location>
        <begin position="183"/>
        <end position="198"/>
    </location>
</feature>
<gene>
    <name evidence="2" type="ORF">GP473_00870</name>
</gene>
<accession>A0A7G7YLS5</accession>
<feature type="region of interest" description="Disordered" evidence="1">
    <location>
        <begin position="147"/>
        <end position="167"/>
    </location>
</feature>
<dbReference type="RefSeq" id="WP_186276973.1">
    <property type="nucleotide sequence ID" value="NZ_CP046883.1"/>
</dbReference>
<dbReference type="Proteomes" id="UP000515275">
    <property type="component" value="Chromosome"/>
</dbReference>
<feature type="compositionally biased region" description="Basic and acidic residues" evidence="1">
    <location>
        <begin position="95"/>
        <end position="107"/>
    </location>
</feature>
<reference evidence="2 3" key="1">
    <citation type="submission" date="2019-12" db="EMBL/GenBank/DDBJ databases">
        <title>Corynebacterium sp. nov., isolated from feces of the Anser Albifrons in China.</title>
        <authorList>
            <person name="Liu Q."/>
        </authorList>
    </citation>
    <scope>NUCLEOTIDE SEQUENCE [LARGE SCALE GENOMIC DNA]</scope>
    <source>
        <strain evidence="2 3">23H37-10</strain>
    </source>
</reference>
<evidence type="ECO:0000256" key="1">
    <source>
        <dbReference type="SAM" id="MobiDB-lite"/>
    </source>
</evidence>